<dbReference type="InterPro" id="IPR002052">
    <property type="entry name" value="DNA_methylase_N6_adenine_CS"/>
</dbReference>
<feature type="binding site" evidence="7">
    <location>
        <position position="54"/>
    </location>
    <ligand>
        <name>S-adenosyl-L-methionine</name>
        <dbReference type="ChEBI" id="CHEBI:59789"/>
    </ligand>
</feature>
<evidence type="ECO:0000313" key="10">
    <source>
        <dbReference type="Proteomes" id="UP000198393"/>
    </source>
</evidence>
<gene>
    <name evidence="9" type="ORF">SAMN05421640_1032</name>
</gene>
<comment type="similarity">
    <text evidence="1 8">Belongs to the N(4)/N(6)-methyltransferase family.</text>
</comment>
<feature type="binding site" evidence="7">
    <location>
        <position position="7"/>
    </location>
    <ligand>
        <name>S-adenosyl-L-methionine</name>
        <dbReference type="ChEBI" id="CHEBI:59789"/>
    </ligand>
</feature>
<dbReference type="InterPro" id="IPR023095">
    <property type="entry name" value="Ade_MeTrfase_dom_2"/>
</dbReference>
<evidence type="ECO:0000256" key="8">
    <source>
        <dbReference type="RuleBase" id="RU361257"/>
    </source>
</evidence>
<dbReference type="InterPro" id="IPR029063">
    <property type="entry name" value="SAM-dependent_MTases_sf"/>
</dbReference>
<proteinExistence type="inferred from homology"/>
<dbReference type="GO" id="GO:0006298">
    <property type="term" value="P:mismatch repair"/>
    <property type="evidence" value="ECO:0007669"/>
    <property type="project" value="TreeGrafter"/>
</dbReference>
<dbReference type="GO" id="GO:1904047">
    <property type="term" value="F:S-adenosyl-L-methionine binding"/>
    <property type="evidence" value="ECO:0007669"/>
    <property type="project" value="TreeGrafter"/>
</dbReference>
<dbReference type="GO" id="GO:0043565">
    <property type="term" value="F:sequence-specific DNA binding"/>
    <property type="evidence" value="ECO:0007669"/>
    <property type="project" value="TreeGrafter"/>
</dbReference>
<dbReference type="PANTHER" id="PTHR30481">
    <property type="entry name" value="DNA ADENINE METHYLASE"/>
    <property type="match status" value="1"/>
</dbReference>
<evidence type="ECO:0000313" key="9">
    <source>
        <dbReference type="EMBL" id="SNS73299.1"/>
    </source>
</evidence>
<dbReference type="PRINTS" id="PR00505">
    <property type="entry name" value="D12N6MTFRASE"/>
</dbReference>
<dbReference type="RefSeq" id="WP_089355797.1">
    <property type="nucleotide sequence ID" value="NZ_FZPD01000002.1"/>
</dbReference>
<dbReference type="OrthoDB" id="9805629at2"/>
<dbReference type="Gene3D" id="3.40.50.150">
    <property type="entry name" value="Vaccinia Virus protein VP39"/>
    <property type="match status" value="1"/>
</dbReference>
<organism evidence="9 10">
    <name type="scientific">Ekhidna lutea</name>
    <dbReference type="NCBI Taxonomy" id="447679"/>
    <lineage>
        <taxon>Bacteria</taxon>
        <taxon>Pseudomonadati</taxon>
        <taxon>Bacteroidota</taxon>
        <taxon>Cytophagia</taxon>
        <taxon>Cytophagales</taxon>
        <taxon>Reichenbachiellaceae</taxon>
        <taxon>Ekhidna</taxon>
    </lineage>
</organism>
<dbReference type="PIRSF" id="PIRSF000398">
    <property type="entry name" value="M_m6A_EcoRV"/>
    <property type="match status" value="1"/>
</dbReference>
<evidence type="ECO:0000256" key="1">
    <source>
        <dbReference type="ARBA" id="ARBA00006594"/>
    </source>
</evidence>
<dbReference type="GO" id="GO:0009307">
    <property type="term" value="P:DNA restriction-modification system"/>
    <property type="evidence" value="ECO:0007669"/>
    <property type="project" value="InterPro"/>
</dbReference>
<dbReference type="NCBIfam" id="TIGR00571">
    <property type="entry name" value="dam"/>
    <property type="match status" value="1"/>
</dbReference>
<feature type="binding site" evidence="7">
    <location>
        <position position="175"/>
    </location>
    <ligand>
        <name>S-adenosyl-L-methionine</name>
        <dbReference type="ChEBI" id="CHEBI:59789"/>
    </ligand>
</feature>
<keyword evidence="3 8" id="KW-0489">Methyltransferase</keyword>
<comment type="catalytic activity">
    <reaction evidence="6 8">
        <text>a 2'-deoxyadenosine in DNA + S-adenosyl-L-methionine = an N(6)-methyl-2'-deoxyadenosine in DNA + S-adenosyl-L-homocysteine + H(+)</text>
        <dbReference type="Rhea" id="RHEA:15197"/>
        <dbReference type="Rhea" id="RHEA-COMP:12418"/>
        <dbReference type="Rhea" id="RHEA-COMP:12419"/>
        <dbReference type="ChEBI" id="CHEBI:15378"/>
        <dbReference type="ChEBI" id="CHEBI:57856"/>
        <dbReference type="ChEBI" id="CHEBI:59789"/>
        <dbReference type="ChEBI" id="CHEBI:90615"/>
        <dbReference type="ChEBI" id="CHEBI:90616"/>
        <dbReference type="EC" id="2.1.1.72"/>
    </reaction>
</comment>
<reference evidence="9 10" key="1">
    <citation type="submission" date="2017-06" db="EMBL/GenBank/DDBJ databases">
        <authorList>
            <person name="Kim H.J."/>
            <person name="Triplett B.A."/>
        </authorList>
    </citation>
    <scope>NUCLEOTIDE SEQUENCE [LARGE SCALE GENOMIC DNA]</scope>
    <source>
        <strain evidence="9 10">DSM 19307</strain>
    </source>
</reference>
<dbReference type="InterPro" id="IPR012263">
    <property type="entry name" value="M_m6A_EcoRV"/>
</dbReference>
<evidence type="ECO:0000256" key="4">
    <source>
        <dbReference type="ARBA" id="ARBA00022679"/>
    </source>
</evidence>
<dbReference type="SUPFAM" id="SSF53335">
    <property type="entry name" value="S-adenosyl-L-methionine-dependent methyltransferases"/>
    <property type="match status" value="1"/>
</dbReference>
<dbReference type="AlphaFoldDB" id="A0A239GVR9"/>
<dbReference type="GO" id="GO:0032259">
    <property type="term" value="P:methylation"/>
    <property type="evidence" value="ECO:0007669"/>
    <property type="project" value="UniProtKB-KW"/>
</dbReference>
<dbReference type="EMBL" id="FZPD01000002">
    <property type="protein sequence ID" value="SNS73299.1"/>
    <property type="molecule type" value="Genomic_DNA"/>
</dbReference>
<name>A0A239GVR9_EKHLU</name>
<evidence type="ECO:0000256" key="2">
    <source>
        <dbReference type="ARBA" id="ARBA00011900"/>
    </source>
</evidence>
<dbReference type="EC" id="2.1.1.72" evidence="2 8"/>
<evidence type="ECO:0000256" key="3">
    <source>
        <dbReference type="ARBA" id="ARBA00022603"/>
    </source>
</evidence>
<dbReference type="PROSITE" id="PS00092">
    <property type="entry name" value="N6_MTASE"/>
    <property type="match status" value="1"/>
</dbReference>
<dbReference type="Gene3D" id="1.10.1020.10">
    <property type="entry name" value="Adenine-specific Methyltransferase, Domain 2"/>
    <property type="match status" value="1"/>
</dbReference>
<feature type="binding site" evidence="7">
    <location>
        <position position="11"/>
    </location>
    <ligand>
        <name>S-adenosyl-L-methionine</name>
        <dbReference type="ChEBI" id="CHEBI:59789"/>
    </ligand>
</feature>
<evidence type="ECO:0000256" key="5">
    <source>
        <dbReference type="ARBA" id="ARBA00022691"/>
    </source>
</evidence>
<dbReference type="Pfam" id="PF02086">
    <property type="entry name" value="MethyltransfD12"/>
    <property type="match status" value="1"/>
</dbReference>
<dbReference type="Proteomes" id="UP000198393">
    <property type="component" value="Unassembled WGS sequence"/>
</dbReference>
<accession>A0A239GVR9</accession>
<evidence type="ECO:0000256" key="7">
    <source>
        <dbReference type="PIRSR" id="PIRSR000398-1"/>
    </source>
</evidence>
<keyword evidence="4 8" id="KW-0808">Transferase</keyword>
<keyword evidence="10" id="KW-1185">Reference proteome</keyword>
<dbReference type="PANTHER" id="PTHR30481:SF3">
    <property type="entry name" value="DNA ADENINE METHYLASE"/>
    <property type="match status" value="1"/>
</dbReference>
<sequence>MKPFLRWAGGKNWLVKHIDSIVDLNHFNSYHELFLGGGSIFFHLNHTNQVFLSDLNGALINTYTQVRDNVEDVINYLYTYTNSEEFYYQIRPIQFDDPTEQAAQFIYLNQTSFNGIYRVNLNGIYNVPYGRRTKDFIQADLLREASIKLQGVNLEAGPFYDFSNNIQEGDLVFLDPPYTITHNNNGFIKYNEHLFSEEDQRGLSKFIQQIIEVGAYYILTNAAHHDIQTIFHHNPPITLSRASLIGGKQANRGKYDEFLFTNIETEFITENRSK</sequence>
<evidence type="ECO:0000256" key="6">
    <source>
        <dbReference type="ARBA" id="ARBA00047942"/>
    </source>
</evidence>
<protein>
    <recommendedName>
        <fullName evidence="2 8">Site-specific DNA-methyltransferase (adenine-specific)</fullName>
        <ecNumber evidence="2 8">2.1.1.72</ecNumber>
    </recommendedName>
</protein>
<dbReference type="GO" id="GO:0009007">
    <property type="term" value="F:site-specific DNA-methyltransferase (adenine-specific) activity"/>
    <property type="evidence" value="ECO:0007669"/>
    <property type="project" value="UniProtKB-UniRule"/>
</dbReference>
<keyword evidence="5 8" id="KW-0949">S-adenosyl-L-methionine</keyword>
<dbReference type="InterPro" id="IPR012327">
    <property type="entry name" value="MeTrfase_D12"/>
</dbReference>